<dbReference type="Gene3D" id="3.30.70.1070">
    <property type="entry name" value="Sporulation related repeat"/>
    <property type="match status" value="1"/>
</dbReference>
<evidence type="ECO:0000256" key="3">
    <source>
        <dbReference type="SAM" id="Phobius"/>
    </source>
</evidence>
<evidence type="ECO:0000256" key="2">
    <source>
        <dbReference type="SAM" id="MobiDB-lite"/>
    </source>
</evidence>
<feature type="compositionally biased region" description="Basic and acidic residues" evidence="2">
    <location>
        <begin position="209"/>
        <end position="219"/>
    </location>
</feature>
<accession>A0A2G6KMK1</accession>
<dbReference type="Pfam" id="PF00400">
    <property type="entry name" value="WD40"/>
    <property type="match status" value="1"/>
</dbReference>
<dbReference type="Pfam" id="PF05036">
    <property type="entry name" value="SPOR"/>
    <property type="match status" value="1"/>
</dbReference>
<feature type="compositionally biased region" description="Low complexity" evidence="2">
    <location>
        <begin position="138"/>
        <end position="149"/>
    </location>
</feature>
<protein>
    <recommendedName>
        <fullName evidence="4">SPOR domain-containing protein</fullName>
    </recommendedName>
</protein>
<dbReference type="InterPro" id="IPR007730">
    <property type="entry name" value="SPOR-like_dom"/>
</dbReference>
<evidence type="ECO:0000256" key="1">
    <source>
        <dbReference type="PROSITE-ProRule" id="PRU00221"/>
    </source>
</evidence>
<dbReference type="PROSITE" id="PS50082">
    <property type="entry name" value="WD_REPEATS_2"/>
    <property type="match status" value="1"/>
</dbReference>
<dbReference type="PANTHER" id="PTHR19879:SF9">
    <property type="entry name" value="TRANSCRIPTION INITIATION FACTOR TFIID SUBUNIT 5"/>
    <property type="match status" value="1"/>
</dbReference>
<dbReference type="SUPFAM" id="SSF110997">
    <property type="entry name" value="Sporulation related repeat"/>
    <property type="match status" value="1"/>
</dbReference>
<dbReference type="EMBL" id="PDSK01000021">
    <property type="protein sequence ID" value="PIE36272.1"/>
    <property type="molecule type" value="Genomic_DNA"/>
</dbReference>
<keyword evidence="1" id="KW-0853">WD repeat</keyword>
<feature type="compositionally biased region" description="Low complexity" evidence="2">
    <location>
        <begin position="393"/>
        <end position="402"/>
    </location>
</feature>
<feature type="transmembrane region" description="Helical" evidence="3">
    <location>
        <begin position="12"/>
        <end position="33"/>
    </location>
</feature>
<dbReference type="InterPro" id="IPR001680">
    <property type="entry name" value="WD40_rpt"/>
</dbReference>
<dbReference type="SMART" id="SM00320">
    <property type="entry name" value="WD40"/>
    <property type="match status" value="2"/>
</dbReference>
<gene>
    <name evidence="5" type="ORF">CSA56_00870</name>
</gene>
<feature type="compositionally biased region" description="Pro residues" evidence="2">
    <location>
        <begin position="150"/>
        <end position="170"/>
    </location>
</feature>
<dbReference type="Proteomes" id="UP000230821">
    <property type="component" value="Unassembled WGS sequence"/>
</dbReference>
<proteinExistence type="predicted"/>
<evidence type="ECO:0000313" key="6">
    <source>
        <dbReference type="Proteomes" id="UP000230821"/>
    </source>
</evidence>
<dbReference type="GO" id="GO:0042834">
    <property type="term" value="F:peptidoglycan binding"/>
    <property type="evidence" value="ECO:0007669"/>
    <property type="project" value="InterPro"/>
</dbReference>
<dbReference type="InterPro" id="IPR036680">
    <property type="entry name" value="SPOR-like_sf"/>
</dbReference>
<keyword evidence="3" id="KW-0812">Transmembrane</keyword>
<dbReference type="PANTHER" id="PTHR19879">
    <property type="entry name" value="TRANSCRIPTION INITIATION FACTOR TFIID"/>
    <property type="match status" value="1"/>
</dbReference>
<feature type="region of interest" description="Disordered" evidence="2">
    <location>
        <begin position="136"/>
        <end position="233"/>
    </location>
</feature>
<feature type="compositionally biased region" description="Low complexity" evidence="2">
    <location>
        <begin position="350"/>
        <end position="367"/>
    </location>
</feature>
<dbReference type="InterPro" id="IPR011047">
    <property type="entry name" value="Quinoprotein_ADH-like_sf"/>
</dbReference>
<sequence length="550" mass="60578">MKKTSKNTHNSLIHLCVYGLVWILLWCACRISAKTLPSEALEVRHRIQVVAIDDQRDVKFAEEFAREYSRQFGMRAYIIHKEAWYKVLLGDFSSPKKTNAALKAIKRVVKDAWPAAPDNDKIISIWENGRPLDFQKGTLPPASTLTATPLPAPTPTLIPSPTPIPTPILLPSPTSTRPELQVVTPRRSEKDAKPNPKQQHSHVSSPAIIKERKTQDAEHQFSSVETSGSDRENVLPYAGRTTYAQPVLSLPEAPEMLANLSVSHNMTPTPLPDVKEVDLLTAAEKPETRLRTPFPEQFSESPVKNMPSISPFHQKEAVAVSSDDVPVNVDDVTVPEPTEPSSIREERLAVESGTVASSGSATGTPAVRPISAEPEPTASPVDTSPISEERVESSWQPSTGPSSSISIVDLNLDAVLGSPHAELTEELPIMVVSPDGEFFLTSSHEKALLLWDKKSGTKLKTFVGHRYPIVSASFSPDGKHIISASRLGQDDPLGEIRLWERESGEEISSFRKDLPMVDLVGFSDDGQYAYHDASGERVWWDLKTGERVQR</sequence>
<feature type="region of interest" description="Disordered" evidence="2">
    <location>
        <begin position="327"/>
        <end position="402"/>
    </location>
</feature>
<dbReference type="Gene3D" id="2.130.10.10">
    <property type="entry name" value="YVTN repeat-like/Quinoprotein amine dehydrogenase"/>
    <property type="match status" value="1"/>
</dbReference>
<feature type="compositionally biased region" description="Low complexity" evidence="2">
    <location>
        <begin position="327"/>
        <end position="336"/>
    </location>
</feature>
<feature type="repeat" description="WD" evidence="1">
    <location>
        <begin position="433"/>
        <end position="461"/>
    </location>
</feature>
<keyword evidence="3" id="KW-1133">Transmembrane helix</keyword>
<name>A0A2G6KMK1_9BACT</name>
<dbReference type="SUPFAM" id="SSF50998">
    <property type="entry name" value="Quinoprotein alcohol dehydrogenase-like"/>
    <property type="match status" value="1"/>
</dbReference>
<keyword evidence="3" id="KW-0472">Membrane</keyword>
<dbReference type="InterPro" id="IPR015943">
    <property type="entry name" value="WD40/YVTN_repeat-like_dom_sf"/>
</dbReference>
<dbReference type="AlphaFoldDB" id="A0A2G6KMK1"/>
<comment type="caution">
    <text evidence="5">The sequence shown here is derived from an EMBL/GenBank/DDBJ whole genome shotgun (WGS) entry which is preliminary data.</text>
</comment>
<organism evidence="5 6">
    <name type="scientific">candidate division KSB3 bacterium</name>
    <dbReference type="NCBI Taxonomy" id="2044937"/>
    <lineage>
        <taxon>Bacteria</taxon>
        <taxon>candidate division KSB3</taxon>
    </lineage>
</organism>
<evidence type="ECO:0000313" key="5">
    <source>
        <dbReference type="EMBL" id="PIE36272.1"/>
    </source>
</evidence>
<reference evidence="5 6" key="1">
    <citation type="submission" date="2017-10" db="EMBL/GenBank/DDBJ databases">
        <title>Novel microbial diversity and functional potential in the marine mammal oral microbiome.</title>
        <authorList>
            <person name="Dudek N.K."/>
            <person name="Sun C.L."/>
            <person name="Burstein D."/>
            <person name="Kantor R.S."/>
            <person name="Aliaga Goltsman D.S."/>
            <person name="Bik E.M."/>
            <person name="Thomas B.C."/>
            <person name="Banfield J.F."/>
            <person name="Relman D.A."/>
        </authorList>
    </citation>
    <scope>NUCLEOTIDE SEQUENCE [LARGE SCALE GENOMIC DNA]</scope>
    <source>
        <strain evidence="5">DOLJORAL78_47_16</strain>
    </source>
</reference>
<feature type="domain" description="SPOR" evidence="4">
    <location>
        <begin position="45"/>
        <end position="107"/>
    </location>
</feature>
<evidence type="ECO:0000259" key="4">
    <source>
        <dbReference type="Pfam" id="PF05036"/>
    </source>
</evidence>
<dbReference type="PROSITE" id="PS51257">
    <property type="entry name" value="PROKAR_LIPOPROTEIN"/>
    <property type="match status" value="1"/>
</dbReference>